<gene>
    <name evidence="3" type="ORF">A6A04_17705</name>
</gene>
<evidence type="ECO:0000313" key="4">
    <source>
        <dbReference type="Proteomes" id="UP000078428"/>
    </source>
</evidence>
<dbReference type="OrthoDB" id="9797501at2"/>
<dbReference type="Gene3D" id="3.40.50.1390">
    <property type="entry name" value="Resolvase, N-terminal catalytic domain"/>
    <property type="match status" value="1"/>
</dbReference>
<dbReference type="InterPro" id="IPR009057">
    <property type="entry name" value="Homeodomain-like_sf"/>
</dbReference>
<evidence type="ECO:0000259" key="2">
    <source>
        <dbReference type="SMART" id="SM00857"/>
    </source>
</evidence>
<dbReference type="InterPro" id="IPR006119">
    <property type="entry name" value="Resolv_N"/>
</dbReference>
<dbReference type="GO" id="GO:0000150">
    <property type="term" value="F:DNA strand exchange activity"/>
    <property type="evidence" value="ECO:0007669"/>
    <property type="project" value="InterPro"/>
</dbReference>
<dbReference type="Pfam" id="PF00239">
    <property type="entry name" value="Resolvase"/>
    <property type="match status" value="1"/>
</dbReference>
<evidence type="ECO:0000256" key="1">
    <source>
        <dbReference type="ARBA" id="ARBA00009913"/>
    </source>
</evidence>
<name>A0A178MQ71_9PROT</name>
<dbReference type="Proteomes" id="UP000078428">
    <property type="component" value="Unassembled WGS sequence"/>
</dbReference>
<accession>A0A178MQ71</accession>
<organism evidence="3 4">
    <name type="scientific">Paramagnetospirillum marisnigri</name>
    <dbReference type="NCBI Taxonomy" id="1285242"/>
    <lineage>
        <taxon>Bacteria</taxon>
        <taxon>Pseudomonadati</taxon>
        <taxon>Pseudomonadota</taxon>
        <taxon>Alphaproteobacteria</taxon>
        <taxon>Rhodospirillales</taxon>
        <taxon>Magnetospirillaceae</taxon>
        <taxon>Paramagnetospirillum</taxon>
    </lineage>
</organism>
<dbReference type="SUPFAM" id="SSF53041">
    <property type="entry name" value="Resolvase-like"/>
    <property type="match status" value="1"/>
</dbReference>
<sequence>MIVGYFRQIDEPEAGSATTILRAERCLRIESDPPTRRDARSSLIDSLSNGDVLVTPSILHLAGFTAELLRVAQSIHARGATLRLVAERIDTAVPAARNVLAALAEFERRQMETKRAIGLAEAEARGARPGRPRKIDASLLRSIQDEIANGGTYGAVARRLGVHPTTVMRLLGRAGE</sequence>
<dbReference type="STRING" id="1285242.A6A04_17705"/>
<dbReference type="AlphaFoldDB" id="A0A178MQ71"/>
<dbReference type="SUPFAM" id="SSF46689">
    <property type="entry name" value="Homeodomain-like"/>
    <property type="match status" value="1"/>
</dbReference>
<dbReference type="EMBL" id="LWQT01000051">
    <property type="protein sequence ID" value="OAN50663.1"/>
    <property type="molecule type" value="Genomic_DNA"/>
</dbReference>
<dbReference type="GO" id="GO:0003677">
    <property type="term" value="F:DNA binding"/>
    <property type="evidence" value="ECO:0007669"/>
    <property type="project" value="InterPro"/>
</dbReference>
<dbReference type="SMART" id="SM00857">
    <property type="entry name" value="Resolvase"/>
    <property type="match status" value="1"/>
</dbReference>
<evidence type="ECO:0000313" key="3">
    <source>
        <dbReference type="EMBL" id="OAN50663.1"/>
    </source>
</evidence>
<comment type="caution">
    <text evidence="3">The sequence shown here is derived from an EMBL/GenBank/DDBJ whole genome shotgun (WGS) entry which is preliminary data.</text>
</comment>
<protein>
    <submittedName>
        <fullName evidence="3">Site-specific recombinase</fullName>
    </submittedName>
</protein>
<dbReference type="RefSeq" id="WP_068492133.1">
    <property type="nucleotide sequence ID" value="NZ_LWQT01000051.1"/>
</dbReference>
<keyword evidence="4" id="KW-1185">Reference proteome</keyword>
<feature type="domain" description="Resolvase/invertase-type recombinase catalytic" evidence="2">
    <location>
        <begin position="2"/>
        <end position="128"/>
    </location>
</feature>
<comment type="similarity">
    <text evidence="1">Belongs to the site-specific recombinase resolvase family.</text>
</comment>
<proteinExistence type="inferred from homology"/>
<dbReference type="InterPro" id="IPR036162">
    <property type="entry name" value="Resolvase-like_N_sf"/>
</dbReference>
<reference evidence="3 4" key="1">
    <citation type="submission" date="2016-04" db="EMBL/GenBank/DDBJ databases">
        <title>Draft genome sequence of freshwater magnetotactic bacteria Magnetospirillum marisnigri SP-1 and Magnetospirillum moscoviense BB-1.</title>
        <authorList>
            <person name="Koziaeva V."/>
            <person name="Dziuba M.V."/>
            <person name="Ivanov T.M."/>
            <person name="Kuznetsov B."/>
            <person name="Grouzdev D.S."/>
        </authorList>
    </citation>
    <scope>NUCLEOTIDE SEQUENCE [LARGE SCALE GENOMIC DNA]</scope>
    <source>
        <strain evidence="3 4">SP-1</strain>
    </source>
</reference>